<dbReference type="Proteomes" id="UP000002019">
    <property type="component" value="Chromosome"/>
</dbReference>
<dbReference type="PANTHER" id="PTHR43591:SF24">
    <property type="entry name" value="2-METHOXY-6-POLYPRENYL-1,4-BENZOQUINOL METHYLASE, MITOCHONDRIAL"/>
    <property type="match status" value="1"/>
</dbReference>
<dbReference type="RefSeq" id="WP_015424010.1">
    <property type="nucleotide sequence ID" value="NC_020449.1"/>
</dbReference>
<dbReference type="KEGG" id="caci:CLOAM0242"/>
<organism evidence="2 3">
    <name type="scientific">Cloacimonas acidaminovorans (strain Evry)</name>
    <dbReference type="NCBI Taxonomy" id="459349"/>
    <lineage>
        <taxon>Bacteria</taxon>
        <taxon>Pseudomonadati</taxon>
        <taxon>Candidatus Cloacimonadota</taxon>
        <taxon>Candidatus Cloacimonadia</taxon>
        <taxon>Candidatus Cloacimonadales</taxon>
        <taxon>Candidatus Cloacimonadaceae</taxon>
        <taxon>Candidatus Cloacimonas</taxon>
    </lineage>
</organism>
<dbReference type="InterPro" id="IPR029063">
    <property type="entry name" value="SAM-dependent_MTases_sf"/>
</dbReference>
<dbReference type="eggNOG" id="COG2226">
    <property type="taxonomic scope" value="Bacteria"/>
</dbReference>
<dbReference type="Gene3D" id="3.40.50.150">
    <property type="entry name" value="Vaccinia Virus protein VP39"/>
    <property type="match status" value="1"/>
</dbReference>
<dbReference type="EMBL" id="CU466930">
    <property type="protein sequence ID" value="CAO80149.1"/>
    <property type="molecule type" value="Genomic_DNA"/>
</dbReference>
<proteinExistence type="predicted"/>
<dbReference type="Pfam" id="PF08241">
    <property type="entry name" value="Methyltransf_11"/>
    <property type="match status" value="1"/>
</dbReference>
<dbReference type="SUPFAM" id="SSF53335">
    <property type="entry name" value="S-adenosyl-L-methionine-dependent methyltransferases"/>
    <property type="match status" value="1"/>
</dbReference>
<name>B0VF97_CLOAI</name>
<dbReference type="HOGENOM" id="CLU_1109879_0_0_0"/>
<dbReference type="GO" id="GO:0008757">
    <property type="term" value="F:S-adenosylmethionine-dependent methyltransferase activity"/>
    <property type="evidence" value="ECO:0007669"/>
    <property type="project" value="InterPro"/>
</dbReference>
<dbReference type="OrthoDB" id="9811747at2"/>
<gene>
    <name evidence="2" type="ordered locus">CLOAM0242</name>
</gene>
<evidence type="ECO:0000313" key="3">
    <source>
        <dbReference type="Proteomes" id="UP000002019"/>
    </source>
</evidence>
<reference evidence="2 3" key="1">
    <citation type="journal article" date="2008" name="J. Bacteriol.">
        <title>'Candidatus Cloacamonas acidaminovorans': genome sequence reconstruction provides a first glimpse of a new bacterial division.</title>
        <authorList>
            <person name="Pelletier E."/>
            <person name="Kreimeyer A."/>
            <person name="Bocs S."/>
            <person name="Rouy Z."/>
            <person name="Gyapay G."/>
            <person name="Chouari R."/>
            <person name="Riviere D."/>
            <person name="Ganesan A."/>
            <person name="Daegelen P."/>
            <person name="Sghir A."/>
            <person name="Cohen G.N."/>
            <person name="Medigue C."/>
            <person name="Weissenbach J."/>
            <person name="Le Paslier D."/>
        </authorList>
    </citation>
    <scope>NUCLEOTIDE SEQUENCE [LARGE SCALE GENOMIC DNA]</scope>
    <source>
        <strain evidence="3">Evry</strain>
    </source>
</reference>
<evidence type="ECO:0000313" key="2">
    <source>
        <dbReference type="EMBL" id="CAO80149.1"/>
    </source>
</evidence>
<dbReference type="STRING" id="459349.CLOAM0242"/>
<keyword evidence="3" id="KW-1185">Reference proteome</keyword>
<sequence>MNYMAEATWENYDPEKQADLRIAKLLALLPSDVQTILDAGCGNGIITNKLIAKYQVTGLDISPAALKYLQCPSVQASVTEIPFPDRSFDVIICNEVLEHLDNASLQKAFPELKRVAKKYIIISVPHKEQLEKLYYRCANCGFIEHPYGHLQSFSEETLSTYLAPEFYLKKREIFGPLNRDFIPLLLNIKQRWLKQWFNPASGLKCSRCQQEKFEINKSLLTKGINLLNRLLVHPRPYWYMGLFIRKTQEL</sequence>
<evidence type="ECO:0000259" key="1">
    <source>
        <dbReference type="Pfam" id="PF08241"/>
    </source>
</evidence>
<dbReference type="AlphaFoldDB" id="B0VF97"/>
<feature type="domain" description="Methyltransferase type 11" evidence="1">
    <location>
        <begin position="37"/>
        <end position="118"/>
    </location>
</feature>
<accession>B0VF97</accession>
<dbReference type="CDD" id="cd02440">
    <property type="entry name" value="AdoMet_MTases"/>
    <property type="match status" value="1"/>
</dbReference>
<dbReference type="InterPro" id="IPR013216">
    <property type="entry name" value="Methyltransf_11"/>
</dbReference>
<protein>
    <recommendedName>
        <fullName evidence="1">Methyltransferase type 11 domain-containing protein</fullName>
    </recommendedName>
</protein>
<dbReference type="PANTHER" id="PTHR43591">
    <property type="entry name" value="METHYLTRANSFERASE"/>
    <property type="match status" value="1"/>
</dbReference>